<dbReference type="VEuPathDB" id="VectorBase:LLOJ006154"/>
<dbReference type="AlphaFoldDB" id="A0A1B0CN70"/>
<evidence type="ECO:0000256" key="3">
    <source>
        <dbReference type="ARBA" id="ARBA00022490"/>
    </source>
</evidence>
<keyword evidence="7" id="KW-1185">Reference proteome</keyword>
<comment type="similarity">
    <text evidence="2">Belongs to the MLF family.</text>
</comment>
<feature type="region of interest" description="Disordered" evidence="5">
    <location>
        <begin position="92"/>
        <end position="127"/>
    </location>
</feature>
<keyword evidence="3" id="KW-0963">Cytoplasm</keyword>
<dbReference type="VEuPathDB" id="VectorBase:LLONM1_001559"/>
<reference evidence="6" key="1">
    <citation type="submission" date="2020-05" db="UniProtKB">
        <authorList>
            <consortium name="EnsemblMetazoa"/>
        </authorList>
    </citation>
    <scope>IDENTIFICATION</scope>
    <source>
        <strain evidence="6">Jacobina</strain>
    </source>
</reference>
<dbReference type="PANTHER" id="PTHR13105">
    <property type="entry name" value="MYELOID LEUKEMIA FACTOR"/>
    <property type="match status" value="1"/>
</dbReference>
<feature type="compositionally biased region" description="Low complexity" evidence="5">
    <location>
        <begin position="247"/>
        <end position="268"/>
    </location>
</feature>
<comment type="subcellular location">
    <subcellularLocation>
        <location evidence="1">Cytoplasm</location>
    </subcellularLocation>
</comment>
<dbReference type="Pfam" id="PF10248">
    <property type="entry name" value="Mlf1IP"/>
    <property type="match status" value="1"/>
</dbReference>
<evidence type="ECO:0000313" key="7">
    <source>
        <dbReference type="Proteomes" id="UP000092461"/>
    </source>
</evidence>
<sequence>MFGSSMLNDFDEDPFFGHHLRSMRQMSNMMNSLLSDPFGMFGGFDAIGGGAPALMGPSQTALTPFGFPNINRLLATPGGFMEHPGMQSYSSSSYVSMTSGPDGRPHVYQASSSTKTGPGGLRETQKTVQDSRTGIKKMAIGHHIGDRAHVIEREQNAHAGTQEERQDFINLDEDEAEDFDREFITKSRSMLAVRSPQSTGQNSRELLALPAPPTRASQSSSAIAGARDGDAVSSRHRRPRTTQPIASPRRPLRTPTSSPLALTASSTSIHPHPYSSSAPRRHRPMKGASSTHNPHHEATH</sequence>
<protein>
    <recommendedName>
        <fullName evidence="8">Myeloid leukemia factor</fullName>
    </recommendedName>
</protein>
<evidence type="ECO:0000313" key="6">
    <source>
        <dbReference type="EnsemblMetazoa" id="LLOJ006154-PA"/>
    </source>
</evidence>
<dbReference type="CTD" id="36750"/>
<organism evidence="6 7">
    <name type="scientific">Lutzomyia longipalpis</name>
    <name type="common">Sand fly</name>
    <dbReference type="NCBI Taxonomy" id="7200"/>
    <lineage>
        <taxon>Eukaryota</taxon>
        <taxon>Metazoa</taxon>
        <taxon>Ecdysozoa</taxon>
        <taxon>Arthropoda</taxon>
        <taxon>Hexapoda</taxon>
        <taxon>Insecta</taxon>
        <taxon>Pterygota</taxon>
        <taxon>Neoptera</taxon>
        <taxon>Endopterygota</taxon>
        <taxon>Diptera</taxon>
        <taxon>Nematocera</taxon>
        <taxon>Psychodoidea</taxon>
        <taxon>Psychodidae</taxon>
        <taxon>Lutzomyia</taxon>
        <taxon>Lutzomyia</taxon>
    </lineage>
</organism>
<dbReference type="KEGG" id="lll:129795666"/>
<evidence type="ECO:0000256" key="4">
    <source>
        <dbReference type="ARBA" id="ARBA00022553"/>
    </source>
</evidence>
<feature type="region of interest" description="Disordered" evidence="5">
    <location>
        <begin position="210"/>
        <end position="300"/>
    </location>
</feature>
<name>A0A1B0CN70_LUTLO</name>
<accession>A0A1B0CN70</accession>
<dbReference type="GO" id="GO:0005737">
    <property type="term" value="C:cytoplasm"/>
    <property type="evidence" value="ECO:0007669"/>
    <property type="project" value="UniProtKB-SubCell"/>
</dbReference>
<evidence type="ECO:0000256" key="1">
    <source>
        <dbReference type="ARBA" id="ARBA00004496"/>
    </source>
</evidence>
<dbReference type="EMBL" id="AJWK01019870">
    <property type="status" value="NOT_ANNOTATED_CDS"/>
    <property type="molecule type" value="Genomic_DNA"/>
</dbReference>
<dbReference type="OrthoDB" id="8707547at2759"/>
<dbReference type="Proteomes" id="UP000092461">
    <property type="component" value="Unassembled WGS sequence"/>
</dbReference>
<dbReference type="RefSeq" id="XP_055693102.1">
    <property type="nucleotide sequence ID" value="XM_055837127.1"/>
</dbReference>
<dbReference type="InterPro" id="IPR019376">
    <property type="entry name" value="Myeloid_leukemia_factor"/>
</dbReference>
<evidence type="ECO:0008006" key="8">
    <source>
        <dbReference type="Google" id="ProtNLM"/>
    </source>
</evidence>
<dbReference type="GeneID" id="129795666"/>
<dbReference type="EnsemblMetazoa" id="LLOJ006154-RA">
    <property type="protein sequence ID" value="LLOJ006154-PA"/>
    <property type="gene ID" value="LLOJ006154"/>
</dbReference>
<evidence type="ECO:0000256" key="5">
    <source>
        <dbReference type="SAM" id="MobiDB-lite"/>
    </source>
</evidence>
<keyword evidence="4" id="KW-0597">Phosphoprotein</keyword>
<evidence type="ECO:0000256" key="2">
    <source>
        <dbReference type="ARBA" id="ARBA00008332"/>
    </source>
</evidence>
<proteinExistence type="inferred from homology"/>